<comment type="caution">
    <text evidence="1">The sequence shown here is derived from an EMBL/GenBank/DDBJ whole genome shotgun (WGS) entry which is preliminary data.</text>
</comment>
<name>A0AC60QQN5_IXOPE</name>
<evidence type="ECO:0000313" key="1">
    <source>
        <dbReference type="EMBL" id="KAG0437760.1"/>
    </source>
</evidence>
<sequence>VSYFGFPKDKELFKRWIIAIRRDEGKHFKVTQSTKVCSKHFRDEEFFPGYVNGRKFLKEGIVPSRFRFSAQKVPRRKLQRHNAQPVNNRSPVDMTAALTDDENDITTASESQPPPDPEVSVLVATLQGQVAKQAAHVSKLTSDLQEVKKELAEAKNEVLKLTRHIELLEESNKKMEEKLSRKFSIECFKDSPKDVQFYTGLPNYDAYLDLLRYVNPGINGENIKVWSTSYSLGSKLGRPRSLHPHDELFLILVRLRLGLFEKDLAFRFGISTSTVSRICITWISYLYQHLSRLQLWATRQQVDEDMPPAFTEQYRTTRVILDATEVKCQVPTSLVLQSASFSTYKSSNTFKGLVGISPDGTVTFVSQLFLGSMSDKECVRQSGFLALPFDENDSVMADKGFLISELLAEINKIPTSVWFANKPSCAEKPDSGEVKRLRMLSGDSYTSAMA</sequence>
<dbReference type="Proteomes" id="UP000805193">
    <property type="component" value="Unassembled WGS sequence"/>
</dbReference>
<dbReference type="EMBL" id="JABSTQ010006196">
    <property type="protein sequence ID" value="KAG0437760.1"/>
    <property type="molecule type" value="Genomic_DNA"/>
</dbReference>
<accession>A0AC60QQN5</accession>
<evidence type="ECO:0000313" key="2">
    <source>
        <dbReference type="Proteomes" id="UP000805193"/>
    </source>
</evidence>
<organism evidence="1 2">
    <name type="scientific">Ixodes persulcatus</name>
    <name type="common">Taiga tick</name>
    <dbReference type="NCBI Taxonomy" id="34615"/>
    <lineage>
        <taxon>Eukaryota</taxon>
        <taxon>Metazoa</taxon>
        <taxon>Ecdysozoa</taxon>
        <taxon>Arthropoda</taxon>
        <taxon>Chelicerata</taxon>
        <taxon>Arachnida</taxon>
        <taxon>Acari</taxon>
        <taxon>Parasitiformes</taxon>
        <taxon>Ixodida</taxon>
        <taxon>Ixodoidea</taxon>
        <taxon>Ixodidae</taxon>
        <taxon>Ixodinae</taxon>
        <taxon>Ixodes</taxon>
    </lineage>
</organism>
<proteinExistence type="predicted"/>
<protein>
    <submittedName>
        <fullName evidence="1">Uncharacterized protein</fullName>
    </submittedName>
</protein>
<reference evidence="1 2" key="1">
    <citation type="journal article" date="2020" name="Cell">
        <title>Large-Scale Comparative Analyses of Tick Genomes Elucidate Their Genetic Diversity and Vector Capacities.</title>
        <authorList>
            <consortium name="Tick Genome and Microbiome Consortium (TIGMIC)"/>
            <person name="Jia N."/>
            <person name="Wang J."/>
            <person name="Shi W."/>
            <person name="Du L."/>
            <person name="Sun Y."/>
            <person name="Zhan W."/>
            <person name="Jiang J.F."/>
            <person name="Wang Q."/>
            <person name="Zhang B."/>
            <person name="Ji P."/>
            <person name="Bell-Sakyi L."/>
            <person name="Cui X.M."/>
            <person name="Yuan T.T."/>
            <person name="Jiang B.G."/>
            <person name="Yang W.F."/>
            <person name="Lam T.T."/>
            <person name="Chang Q.C."/>
            <person name="Ding S.J."/>
            <person name="Wang X.J."/>
            <person name="Zhu J.G."/>
            <person name="Ruan X.D."/>
            <person name="Zhao L."/>
            <person name="Wei J.T."/>
            <person name="Ye R.Z."/>
            <person name="Que T.C."/>
            <person name="Du C.H."/>
            <person name="Zhou Y.H."/>
            <person name="Cheng J.X."/>
            <person name="Dai P.F."/>
            <person name="Guo W.B."/>
            <person name="Han X.H."/>
            <person name="Huang E.J."/>
            <person name="Li L.F."/>
            <person name="Wei W."/>
            <person name="Gao Y.C."/>
            <person name="Liu J.Z."/>
            <person name="Shao H.Z."/>
            <person name="Wang X."/>
            <person name="Wang C.C."/>
            <person name="Yang T.C."/>
            <person name="Huo Q.B."/>
            <person name="Li W."/>
            <person name="Chen H.Y."/>
            <person name="Chen S.E."/>
            <person name="Zhou L.G."/>
            <person name="Ni X.B."/>
            <person name="Tian J.H."/>
            <person name="Sheng Y."/>
            <person name="Liu T."/>
            <person name="Pan Y.S."/>
            <person name="Xia L.Y."/>
            <person name="Li J."/>
            <person name="Zhao F."/>
            <person name="Cao W.C."/>
        </authorList>
    </citation>
    <scope>NUCLEOTIDE SEQUENCE [LARGE SCALE GENOMIC DNA]</scope>
    <source>
        <strain evidence="1">Iper-2018</strain>
    </source>
</reference>
<keyword evidence="2" id="KW-1185">Reference proteome</keyword>
<feature type="non-terminal residue" evidence="1">
    <location>
        <position position="1"/>
    </location>
</feature>
<gene>
    <name evidence="1" type="ORF">HPB47_017299</name>
</gene>